<gene>
    <name evidence="2" type="ORF">BDD14_6406</name>
</gene>
<evidence type="ECO:0000256" key="1">
    <source>
        <dbReference type="SAM" id="MobiDB-lite"/>
    </source>
</evidence>
<dbReference type="AlphaFoldDB" id="A0A4V2G1M5"/>
<organism evidence="2 3">
    <name type="scientific">Edaphobacter modestus</name>
    <dbReference type="NCBI Taxonomy" id="388466"/>
    <lineage>
        <taxon>Bacteria</taxon>
        <taxon>Pseudomonadati</taxon>
        <taxon>Acidobacteriota</taxon>
        <taxon>Terriglobia</taxon>
        <taxon>Terriglobales</taxon>
        <taxon>Acidobacteriaceae</taxon>
        <taxon>Edaphobacter</taxon>
    </lineage>
</organism>
<sequence length="30" mass="3154">MLIGAEAKDDDEFSSMQICGGPAWPATEPS</sequence>
<feature type="region of interest" description="Disordered" evidence="1">
    <location>
        <begin position="1"/>
        <end position="30"/>
    </location>
</feature>
<evidence type="ECO:0000313" key="3">
    <source>
        <dbReference type="Proteomes" id="UP000292958"/>
    </source>
</evidence>
<protein>
    <submittedName>
        <fullName evidence="2">Uncharacterized protein</fullName>
    </submittedName>
</protein>
<reference evidence="2 3" key="1">
    <citation type="submission" date="2019-02" db="EMBL/GenBank/DDBJ databases">
        <title>Genomic Encyclopedia of Archaeal and Bacterial Type Strains, Phase II (KMG-II): from individual species to whole genera.</title>
        <authorList>
            <person name="Goeker M."/>
        </authorList>
    </citation>
    <scope>NUCLEOTIDE SEQUENCE [LARGE SCALE GENOMIC DNA]</scope>
    <source>
        <strain evidence="2 3">DSM 18101</strain>
    </source>
</reference>
<dbReference type="EMBL" id="SHKW01000007">
    <property type="protein sequence ID" value="RZU29786.1"/>
    <property type="molecule type" value="Genomic_DNA"/>
</dbReference>
<keyword evidence="3" id="KW-1185">Reference proteome</keyword>
<accession>A0A4V2G1M5</accession>
<name>A0A4V2G1M5_9BACT</name>
<dbReference type="Proteomes" id="UP000292958">
    <property type="component" value="Unassembled WGS sequence"/>
</dbReference>
<proteinExistence type="predicted"/>
<comment type="caution">
    <text evidence="2">The sequence shown here is derived from an EMBL/GenBank/DDBJ whole genome shotgun (WGS) entry which is preliminary data.</text>
</comment>
<evidence type="ECO:0000313" key="2">
    <source>
        <dbReference type="EMBL" id="RZU29786.1"/>
    </source>
</evidence>